<proteinExistence type="predicted"/>
<dbReference type="Pfam" id="PF11790">
    <property type="entry name" value="Glyco_hydro_cc"/>
    <property type="match status" value="1"/>
</dbReference>
<dbReference type="SUPFAM" id="SSF49785">
    <property type="entry name" value="Galactose-binding domain-like"/>
    <property type="match status" value="2"/>
</dbReference>
<dbReference type="InterPro" id="IPR017853">
    <property type="entry name" value="GH"/>
</dbReference>
<gene>
    <name evidence="5" type="ORF">HGP29_25680</name>
</gene>
<evidence type="ECO:0000259" key="3">
    <source>
        <dbReference type="Pfam" id="PF02018"/>
    </source>
</evidence>
<feature type="domain" description="CBM-cenC" evidence="3">
    <location>
        <begin position="312"/>
        <end position="442"/>
    </location>
</feature>
<evidence type="ECO:0000313" key="6">
    <source>
        <dbReference type="Proteomes" id="UP000585050"/>
    </source>
</evidence>
<dbReference type="PROSITE" id="PS51257">
    <property type="entry name" value="PROKAR_LIPOPROTEIN"/>
    <property type="match status" value="1"/>
</dbReference>
<accession>A0A7X8XYX6</accession>
<feature type="signal peptide" evidence="2">
    <location>
        <begin position="1"/>
        <end position="21"/>
    </location>
</feature>
<dbReference type="SUPFAM" id="SSF51445">
    <property type="entry name" value="(Trans)glycosidases"/>
    <property type="match status" value="1"/>
</dbReference>
<keyword evidence="1" id="KW-0378">Hydrolase</keyword>
<dbReference type="PANTHER" id="PTHR34154">
    <property type="entry name" value="ALKALI-SENSITIVE LINKAGE PROTEIN 1"/>
    <property type="match status" value="1"/>
</dbReference>
<keyword evidence="6" id="KW-1185">Reference proteome</keyword>
<feature type="domain" description="CBM-cenC" evidence="3">
    <location>
        <begin position="648"/>
        <end position="778"/>
    </location>
</feature>
<comment type="caution">
    <text evidence="5">The sequence shown here is derived from an EMBL/GenBank/DDBJ whole genome shotgun (WGS) entry which is preliminary data.</text>
</comment>
<dbReference type="InterPro" id="IPR053183">
    <property type="entry name" value="ASL1"/>
</dbReference>
<evidence type="ECO:0000256" key="1">
    <source>
        <dbReference type="ARBA" id="ARBA00022801"/>
    </source>
</evidence>
<dbReference type="PANTHER" id="PTHR34154:SF3">
    <property type="entry name" value="ALKALI-SENSITIVE LINKAGE PROTEIN 1"/>
    <property type="match status" value="1"/>
</dbReference>
<evidence type="ECO:0008006" key="7">
    <source>
        <dbReference type="Google" id="ProtNLM"/>
    </source>
</evidence>
<name>A0A7X8XYX6_9BACT</name>
<dbReference type="Proteomes" id="UP000585050">
    <property type="component" value="Unassembled WGS sequence"/>
</dbReference>
<organism evidence="5 6">
    <name type="scientific">Flammeovirga agarivorans</name>
    <dbReference type="NCBI Taxonomy" id="2726742"/>
    <lineage>
        <taxon>Bacteria</taxon>
        <taxon>Pseudomonadati</taxon>
        <taxon>Bacteroidota</taxon>
        <taxon>Cytophagia</taxon>
        <taxon>Cytophagales</taxon>
        <taxon>Flammeovirgaceae</taxon>
        <taxon>Flammeovirga</taxon>
    </lineage>
</organism>
<feature type="chain" id="PRO_5030971252" description="Carbohydrate binding domain-containing protein" evidence="2">
    <location>
        <begin position="22"/>
        <end position="798"/>
    </location>
</feature>
<dbReference type="Pfam" id="PF02018">
    <property type="entry name" value="CBM_4_9"/>
    <property type="match status" value="2"/>
</dbReference>
<dbReference type="Gene3D" id="3.20.20.80">
    <property type="entry name" value="Glycosidases"/>
    <property type="match status" value="1"/>
</dbReference>
<dbReference type="InterPro" id="IPR003305">
    <property type="entry name" value="CenC_carb-bd"/>
</dbReference>
<sequence length="798" mass="87743">MKNKYLKLSLLIPFLATLFFGCEMDDMINNRPIPGEEEEEEYVSYGKKGFGQTTKSHVWSNCVSLSQPFWHYSWGPDYPQGLPDNVEFVPMLWGRNNVAEKVETLKQLAAEGKIKYLLGFNEPDKEDQSHMSVEEAIELWPLLESVGVPLGSPAPASLNSGWLDEFMTQANAKGLRVDFICIHRYTDSIDPNKWMEAFQGSYTKWGLPIWITEMGLADWNATTPENNKRTKEQAYDLMEALLPMMDEADYIQRYAWFDGGRAKNQAALHISAVYEQNSDVLTDLGILYSEHDPNLKAGGGNSEIPEPGDYGLVVDGGFELRNADGAWSGYDNGFTEETEARKGIVSGKIQPDNNGDGGSMLQAIEVEPNTTYSFSYSTKWAEVPDGTIKVQVQDRSMDSKPEGGWPQLYIEPIAETTEWTDVSASFTTTESTSKVYLVFYKGGTNDETNAGLTTLYIDEVSVFKTGDAEPTPDPEPNPVPDSGIIVDGGFEQVTAGPFPSSSASSWYGFDGSFVNDVAEAHTGSQYAVLATDNNGDGAFINHVISTINANKVYTLDMHSKWLQVPTTEGSIRVFDVTDGGKVTLLDGKFSKETAWTKDTFTFETSATTSEIRITIIKPGGEKDNSVMIDDVLLFETGDVEVPPVEDDDLVQEGGFEGVELGALKADSSPWSGYGSGSTDIVGTSLTTPYEGDQCARLKKDEASLIQTIAVESGKTYVFSFYTKWEDGAGSNLKFTIKPSNNGSIKTQEVITATTDWAETTFEYTVPDGHTSLTCNIYKTKNTSGGYFLVDNVSVTEKK</sequence>
<feature type="domain" description="Asl1-like glycosyl hydrolase catalytic" evidence="4">
    <location>
        <begin position="66"/>
        <end position="288"/>
    </location>
</feature>
<dbReference type="InterPro" id="IPR008979">
    <property type="entry name" value="Galactose-bd-like_sf"/>
</dbReference>
<dbReference type="GO" id="GO:0071966">
    <property type="term" value="P:fungal-type cell wall polysaccharide metabolic process"/>
    <property type="evidence" value="ECO:0007669"/>
    <property type="project" value="TreeGrafter"/>
</dbReference>
<evidence type="ECO:0000259" key="4">
    <source>
        <dbReference type="Pfam" id="PF11790"/>
    </source>
</evidence>
<protein>
    <recommendedName>
        <fullName evidence="7">Carbohydrate binding domain-containing protein</fullName>
    </recommendedName>
</protein>
<dbReference type="GO" id="GO:0016798">
    <property type="term" value="F:hydrolase activity, acting on glycosyl bonds"/>
    <property type="evidence" value="ECO:0007669"/>
    <property type="project" value="InterPro"/>
</dbReference>
<evidence type="ECO:0000256" key="2">
    <source>
        <dbReference type="SAM" id="SignalP"/>
    </source>
</evidence>
<dbReference type="EMBL" id="JABAIL010000013">
    <property type="protein sequence ID" value="NLR94621.1"/>
    <property type="molecule type" value="Genomic_DNA"/>
</dbReference>
<dbReference type="Gene3D" id="2.60.120.260">
    <property type="entry name" value="Galactose-binding domain-like"/>
    <property type="match status" value="3"/>
</dbReference>
<dbReference type="InterPro" id="IPR024655">
    <property type="entry name" value="Asl1_glyco_hydro_catalytic"/>
</dbReference>
<evidence type="ECO:0000313" key="5">
    <source>
        <dbReference type="EMBL" id="NLR94621.1"/>
    </source>
</evidence>
<dbReference type="AlphaFoldDB" id="A0A7X8XYX6"/>
<reference evidence="5 6" key="1">
    <citation type="submission" date="2020-04" db="EMBL/GenBank/DDBJ databases">
        <title>Flammeovirga sp. SR4, a novel species isolated from seawater.</title>
        <authorList>
            <person name="Wang X."/>
        </authorList>
    </citation>
    <scope>NUCLEOTIDE SEQUENCE [LARGE SCALE GENOMIC DNA]</scope>
    <source>
        <strain evidence="5 6">SR4</strain>
    </source>
</reference>
<keyword evidence="2" id="KW-0732">Signal</keyword>
<dbReference type="RefSeq" id="WP_168885331.1">
    <property type="nucleotide sequence ID" value="NZ_JABAIL010000013.1"/>
</dbReference>